<name>A0A084W1G4_ANOSI</name>
<sequence length="56" mass="6430">MRILINNHLHHPGWHGKFEPVEKPKKTGISELYFPLPAACLLKPLAANNRRKGELF</sequence>
<organism evidence="1">
    <name type="scientific">Anopheles sinensis</name>
    <name type="common">Mosquito</name>
    <dbReference type="NCBI Taxonomy" id="74873"/>
    <lineage>
        <taxon>Eukaryota</taxon>
        <taxon>Metazoa</taxon>
        <taxon>Ecdysozoa</taxon>
        <taxon>Arthropoda</taxon>
        <taxon>Hexapoda</taxon>
        <taxon>Insecta</taxon>
        <taxon>Pterygota</taxon>
        <taxon>Neoptera</taxon>
        <taxon>Endopterygota</taxon>
        <taxon>Diptera</taxon>
        <taxon>Nematocera</taxon>
        <taxon>Culicoidea</taxon>
        <taxon>Culicidae</taxon>
        <taxon>Anophelinae</taxon>
        <taxon>Anopheles</taxon>
    </lineage>
</organism>
<dbReference type="AlphaFoldDB" id="A0A084W1G4"/>
<reference evidence="1 3" key="1">
    <citation type="journal article" date="2014" name="BMC Genomics">
        <title>Genome sequence of Anopheles sinensis provides insight into genetics basis of mosquito competence for malaria parasites.</title>
        <authorList>
            <person name="Zhou D."/>
            <person name="Zhang D."/>
            <person name="Ding G."/>
            <person name="Shi L."/>
            <person name="Hou Q."/>
            <person name="Ye Y."/>
            <person name="Xu Y."/>
            <person name="Zhou H."/>
            <person name="Xiong C."/>
            <person name="Li S."/>
            <person name="Yu J."/>
            <person name="Hong S."/>
            <person name="Yu X."/>
            <person name="Zou P."/>
            <person name="Chen C."/>
            <person name="Chang X."/>
            <person name="Wang W."/>
            <person name="Lv Y."/>
            <person name="Sun Y."/>
            <person name="Ma L."/>
            <person name="Shen B."/>
            <person name="Zhu C."/>
        </authorList>
    </citation>
    <scope>NUCLEOTIDE SEQUENCE [LARGE SCALE GENOMIC DNA]</scope>
</reference>
<dbReference type="Proteomes" id="UP000030765">
    <property type="component" value="Unassembled WGS sequence"/>
</dbReference>
<accession>A0A084W1G4</accession>
<dbReference type="EMBL" id="KE525268">
    <property type="protein sequence ID" value="KFB44058.1"/>
    <property type="molecule type" value="Genomic_DNA"/>
</dbReference>
<gene>
    <name evidence="1" type="ORF">ZHAS_00011940</name>
</gene>
<dbReference type="VEuPathDB" id="VectorBase:ASIC011940"/>
<proteinExistence type="predicted"/>
<dbReference type="EnsemblMetazoa" id="ASIC011940-RA">
    <property type="protein sequence ID" value="ASIC011940-PA"/>
    <property type="gene ID" value="ASIC011940"/>
</dbReference>
<protein>
    <submittedName>
        <fullName evidence="1 2">Uncharacterized protein</fullName>
    </submittedName>
</protein>
<evidence type="ECO:0000313" key="1">
    <source>
        <dbReference type="EMBL" id="KFB44058.1"/>
    </source>
</evidence>
<keyword evidence="3" id="KW-1185">Reference proteome</keyword>
<evidence type="ECO:0000313" key="3">
    <source>
        <dbReference type="Proteomes" id="UP000030765"/>
    </source>
</evidence>
<reference evidence="2" key="2">
    <citation type="submission" date="2020-05" db="UniProtKB">
        <authorList>
            <consortium name="EnsemblMetazoa"/>
        </authorList>
    </citation>
    <scope>IDENTIFICATION</scope>
</reference>
<evidence type="ECO:0000313" key="2">
    <source>
        <dbReference type="EnsemblMetazoa" id="ASIC011940-PA"/>
    </source>
</evidence>
<dbReference type="EMBL" id="ATLV01019340">
    <property type="status" value="NOT_ANNOTATED_CDS"/>
    <property type="molecule type" value="Genomic_DNA"/>
</dbReference>